<dbReference type="GO" id="GO:0003810">
    <property type="term" value="F:protein-glutamine gamma-glutamyltransferase activity"/>
    <property type="evidence" value="ECO:0007669"/>
    <property type="project" value="UniProtKB-EC"/>
</dbReference>
<organism evidence="10 11">
    <name type="scientific">Myripristis murdjan</name>
    <name type="common">pinecone soldierfish</name>
    <dbReference type="NCBI Taxonomy" id="586833"/>
    <lineage>
        <taxon>Eukaryota</taxon>
        <taxon>Metazoa</taxon>
        <taxon>Chordata</taxon>
        <taxon>Craniata</taxon>
        <taxon>Vertebrata</taxon>
        <taxon>Euteleostomi</taxon>
        <taxon>Actinopterygii</taxon>
        <taxon>Neopterygii</taxon>
        <taxon>Teleostei</taxon>
        <taxon>Neoteleostei</taxon>
        <taxon>Acanthomorphata</taxon>
        <taxon>Holocentriformes</taxon>
        <taxon>Holocentridae</taxon>
        <taxon>Myripristis</taxon>
    </lineage>
</organism>
<keyword evidence="4" id="KW-0479">Metal-binding</keyword>
<protein>
    <recommendedName>
        <fullName evidence="7">protein-glutamine gamma-glutamyltransferase</fullName>
        <ecNumber evidence="7">2.3.2.13</ecNumber>
    </recommendedName>
</protein>
<dbReference type="PANTHER" id="PTHR11590">
    <property type="entry name" value="PROTEIN-GLUTAMINE GAMMA-GLUTAMYLTRANSFERASE"/>
    <property type="match status" value="1"/>
</dbReference>
<dbReference type="InterPro" id="IPR001102">
    <property type="entry name" value="Transglutaminase_N"/>
</dbReference>
<evidence type="ECO:0000256" key="6">
    <source>
        <dbReference type="ARBA" id="ARBA00023315"/>
    </source>
</evidence>
<keyword evidence="11" id="KW-1185">Reference proteome</keyword>
<evidence type="ECO:0000256" key="2">
    <source>
        <dbReference type="ARBA" id="ARBA00005968"/>
    </source>
</evidence>
<dbReference type="InterPro" id="IPR038765">
    <property type="entry name" value="Papain-like_cys_pep_sf"/>
</dbReference>
<dbReference type="InterPro" id="IPR050779">
    <property type="entry name" value="Transglutaminase"/>
</dbReference>
<dbReference type="Gene3D" id="2.60.40.10">
    <property type="entry name" value="Immunoglobulins"/>
    <property type="match status" value="3"/>
</dbReference>
<proteinExistence type="inferred from homology"/>
<comment type="cofactor">
    <cofactor evidence="1">
        <name>Ca(2+)</name>
        <dbReference type="ChEBI" id="CHEBI:29108"/>
    </cofactor>
</comment>
<evidence type="ECO:0000256" key="3">
    <source>
        <dbReference type="ARBA" id="ARBA00022679"/>
    </source>
</evidence>
<dbReference type="SMART" id="SM00460">
    <property type="entry name" value="TGc"/>
    <property type="match status" value="1"/>
</dbReference>
<dbReference type="PIRSF" id="PIRSF000459">
    <property type="entry name" value="TGM_EBP42"/>
    <property type="match status" value="1"/>
</dbReference>
<reference evidence="10" key="3">
    <citation type="submission" date="2025-09" db="UniProtKB">
        <authorList>
            <consortium name="Ensembl"/>
        </authorList>
    </citation>
    <scope>IDENTIFICATION</scope>
</reference>
<dbReference type="SUPFAM" id="SSF54001">
    <property type="entry name" value="Cysteine proteinases"/>
    <property type="match status" value="1"/>
</dbReference>
<keyword evidence="6" id="KW-0012">Acyltransferase</keyword>
<feature type="active site" evidence="8">
    <location>
        <position position="297"/>
    </location>
</feature>
<comment type="similarity">
    <text evidence="2">Belongs to the transglutaminase superfamily. Transglutaminase family.</text>
</comment>
<evidence type="ECO:0000256" key="7">
    <source>
        <dbReference type="ARBA" id="ARBA00024222"/>
    </source>
</evidence>
<evidence type="ECO:0000313" key="11">
    <source>
        <dbReference type="Proteomes" id="UP000472263"/>
    </source>
</evidence>
<dbReference type="Ensembl" id="ENSMMDT00005028586.1">
    <property type="protein sequence ID" value="ENSMMDP00005027916.1"/>
    <property type="gene ID" value="ENSMMDG00005013376.1"/>
</dbReference>
<dbReference type="InterPro" id="IPR013783">
    <property type="entry name" value="Ig-like_fold"/>
</dbReference>
<evidence type="ECO:0000256" key="4">
    <source>
        <dbReference type="ARBA" id="ARBA00022723"/>
    </source>
</evidence>
<evidence type="ECO:0000256" key="8">
    <source>
        <dbReference type="PIRSR" id="PIRSR000459-1"/>
    </source>
</evidence>
<dbReference type="AlphaFoldDB" id="A0A667Z402"/>
<name>A0A667Z402_9TELE</name>
<dbReference type="InterPro" id="IPR036985">
    <property type="entry name" value="Transglutaminase-like_sf"/>
</dbReference>
<dbReference type="Pfam" id="PF01841">
    <property type="entry name" value="Transglut_core"/>
    <property type="match status" value="1"/>
</dbReference>
<evidence type="ECO:0000259" key="9">
    <source>
        <dbReference type="SMART" id="SM00460"/>
    </source>
</evidence>
<dbReference type="GeneTree" id="ENSGT01050000244939"/>
<dbReference type="Pfam" id="PF00868">
    <property type="entry name" value="Transglut_N"/>
    <property type="match status" value="1"/>
</dbReference>
<feature type="domain" description="Transglutaminase-like" evidence="9">
    <location>
        <begin position="289"/>
        <end position="382"/>
    </location>
</feature>
<dbReference type="GO" id="GO:0007399">
    <property type="term" value="P:nervous system development"/>
    <property type="evidence" value="ECO:0007669"/>
    <property type="project" value="UniProtKB-ARBA"/>
</dbReference>
<feature type="active site" evidence="8">
    <location>
        <position position="356"/>
    </location>
</feature>
<dbReference type="SUPFAM" id="SSF49309">
    <property type="entry name" value="Transglutaminase, two C-terminal domains"/>
    <property type="match status" value="2"/>
</dbReference>
<dbReference type="Proteomes" id="UP000472263">
    <property type="component" value="Chromosome 20"/>
</dbReference>
<reference evidence="10" key="2">
    <citation type="submission" date="2025-08" db="UniProtKB">
        <authorList>
            <consortium name="Ensembl"/>
        </authorList>
    </citation>
    <scope>IDENTIFICATION</scope>
</reference>
<keyword evidence="3" id="KW-0808">Transferase</keyword>
<dbReference type="FunFam" id="2.60.40.10:FF:000090">
    <property type="entry name" value="Protein-glutamine gamma-glutamyltransferase 2"/>
    <property type="match status" value="1"/>
</dbReference>
<dbReference type="EC" id="2.3.2.13" evidence="7"/>
<dbReference type="GO" id="GO:0046872">
    <property type="term" value="F:metal ion binding"/>
    <property type="evidence" value="ECO:0007669"/>
    <property type="project" value="UniProtKB-KW"/>
</dbReference>
<feature type="active site" evidence="8">
    <location>
        <position position="379"/>
    </location>
</feature>
<accession>A0A667Z402</accession>
<reference evidence="10" key="1">
    <citation type="submission" date="2019-06" db="EMBL/GenBank/DDBJ databases">
        <authorList>
            <consortium name="Wellcome Sanger Institute Data Sharing"/>
        </authorList>
    </citation>
    <scope>NUCLEOTIDE SEQUENCE [LARGE SCALE GENOMIC DNA]</scope>
</reference>
<dbReference type="InterPro" id="IPR002931">
    <property type="entry name" value="Transglutaminase-like"/>
</dbReference>
<dbReference type="GO" id="GO:0072378">
    <property type="term" value="P:blood coagulation, fibrin clot formation"/>
    <property type="evidence" value="ECO:0007669"/>
    <property type="project" value="TreeGrafter"/>
</dbReference>
<dbReference type="Gene3D" id="3.90.260.10">
    <property type="entry name" value="Transglutaminase-like"/>
    <property type="match status" value="1"/>
</dbReference>
<evidence type="ECO:0000313" key="10">
    <source>
        <dbReference type="Ensembl" id="ENSMMDP00005027916.1"/>
    </source>
</evidence>
<dbReference type="PANTHER" id="PTHR11590:SF42">
    <property type="entry name" value="COAGULATION FACTOR XIII A CHAIN"/>
    <property type="match status" value="1"/>
</dbReference>
<dbReference type="InterPro" id="IPR036238">
    <property type="entry name" value="Transglutaminase_C_sf"/>
</dbReference>
<dbReference type="InterPro" id="IPR014756">
    <property type="entry name" value="Ig_E-set"/>
</dbReference>
<evidence type="ECO:0000256" key="1">
    <source>
        <dbReference type="ARBA" id="ARBA00001913"/>
    </source>
</evidence>
<gene>
    <name evidence="10" type="primary">f13a1</name>
</gene>
<dbReference type="SUPFAM" id="SSF81296">
    <property type="entry name" value="E set domains"/>
    <property type="match status" value="1"/>
</dbReference>
<dbReference type="InterPro" id="IPR023608">
    <property type="entry name" value="Transglutaminase_animal"/>
</dbReference>
<dbReference type="FunFam" id="3.90.260.10:FF:000001">
    <property type="entry name" value="Protein-glutamine gamma-glutamyltransferase 2"/>
    <property type="match status" value="1"/>
</dbReference>
<keyword evidence="5" id="KW-0106">Calcium</keyword>
<evidence type="ECO:0000256" key="5">
    <source>
        <dbReference type="ARBA" id="ARBA00022837"/>
    </source>
</evidence>
<dbReference type="InterPro" id="IPR008958">
    <property type="entry name" value="Transglutaminase_C"/>
</dbReference>
<sequence length="687" mass="76323">GPDPLEFERFDDAGGDDAEPRGHAPMGASLSVSHVDMCQQINRPAHHTVAFDNANLVVRRGQEFVLRVSFSRPPTPDDDFQLEFLIGSNPSANKGTMVAVTFGQRRGGGGGGWVGRVLEAQGPSLVLGVTPSPNAIVGKFRTYVAVVGRSGMHRTRRDPSTDLYVLFNAWCPEDPVFLPDEAERREYVLNEYGIIYQGAVKAVSQRTWLYGQFELGVLDACIHILDASRMPIYHRGNVIKLVRRGSAMLNSQDDNGVMVGNWSEDFSMGTAPTLWTGSVKILQEYANTGVPVCFAQCWVFAGIFNSFLRCLGIPARVITNFSSAHDNTGNLKTDLIFKTDGAPDKRSTRDSIWNYHCWNEVYMARPDLPDGMGGWQVVDATPQETSDGHFRCGPASVAAIKEGLLCHPFDAGFCFAEVNSDVVFYKRDRYGTLTPFRVDKRHVGQLVLTKAVGSDRPFDITYTYKYREGNNQRTMNRAEEYGCELDHSELPETLLSVVYLGHDFNLQLEFQNQSDTPRTIQVHLAGSVVFYTGVEAHTFRDENLTNVTLRITAQEYMPHLGSQLSLHFILTGQADDQSLSAIEVVNLETPPLMLRLSGRPKMQHEMSVTVSFTNHFQFALENVQMALEGPGLLSYRTHFYSVIAPQGSIDWTETFTPRIDGSKRIMATLSCSSLTQVSGTADLEVEP</sequence>
<dbReference type="Pfam" id="PF00927">
    <property type="entry name" value="Transglut_C"/>
    <property type="match status" value="2"/>
</dbReference>